<organism evidence="4 5">
    <name type="scientific">Hypothenemus hampei</name>
    <name type="common">Coffee berry borer</name>
    <dbReference type="NCBI Taxonomy" id="57062"/>
    <lineage>
        <taxon>Eukaryota</taxon>
        <taxon>Metazoa</taxon>
        <taxon>Ecdysozoa</taxon>
        <taxon>Arthropoda</taxon>
        <taxon>Hexapoda</taxon>
        <taxon>Insecta</taxon>
        <taxon>Pterygota</taxon>
        <taxon>Neoptera</taxon>
        <taxon>Endopterygota</taxon>
        <taxon>Coleoptera</taxon>
        <taxon>Polyphaga</taxon>
        <taxon>Cucujiformia</taxon>
        <taxon>Curculionidae</taxon>
        <taxon>Scolytinae</taxon>
        <taxon>Hypothenemus</taxon>
    </lineage>
</organism>
<dbReference type="NCBIfam" id="TIGR00685">
    <property type="entry name" value="T6PP"/>
    <property type="match status" value="1"/>
</dbReference>
<dbReference type="Pfam" id="PF02358">
    <property type="entry name" value="Trehalose_PPase"/>
    <property type="match status" value="1"/>
</dbReference>
<keyword evidence="5" id="KW-1185">Reference proteome</keyword>
<evidence type="ECO:0000313" key="4">
    <source>
        <dbReference type="EMBL" id="KAL1509605.1"/>
    </source>
</evidence>
<comment type="caution">
    <text evidence="4">The sequence shown here is derived from an EMBL/GenBank/DDBJ whole genome shotgun (WGS) entry which is preliminary data.</text>
</comment>
<comment type="function">
    <text evidence="3">Removes the phosphate from trehalose 6-phosphate to produce free trehalose.</text>
</comment>
<comment type="similarity">
    <text evidence="3">Belongs to the trehalose phosphatase family.</text>
</comment>
<dbReference type="EMBL" id="JBDJPC010000003">
    <property type="protein sequence ID" value="KAL1509605.1"/>
    <property type="molecule type" value="Genomic_DNA"/>
</dbReference>
<sequence>MPVQYAQCLFSHCLWKKSRKRQAIGNHGLEVIYPDGTKYTHQLPNEFNNQVKELTDKLEKSVVRDGAWIEDKGASLTFHFRAVPEEKRLNIESTARKIIESCGFKVGNAHMALEARPKVQWNKGSVSLMLLNKKYGDNKWKKNVKVIFAGDDTTDEDAMLALKGNALTFRIVPNPGFETHANKLLSSTESVVYILKLISSLLK</sequence>
<dbReference type="InterPro" id="IPR003337">
    <property type="entry name" value="Trehalose_PPase"/>
</dbReference>
<evidence type="ECO:0000256" key="3">
    <source>
        <dbReference type="RuleBase" id="RU361117"/>
    </source>
</evidence>
<gene>
    <name evidence="4" type="ORF">ABEB36_004315</name>
</gene>
<evidence type="ECO:0000256" key="2">
    <source>
        <dbReference type="ARBA" id="ARBA00022801"/>
    </source>
</evidence>
<protein>
    <recommendedName>
        <fullName evidence="3">Trehalose 6-phosphate phosphatase</fullName>
        <ecNumber evidence="3">3.1.3.12</ecNumber>
    </recommendedName>
</protein>
<reference evidence="4 5" key="1">
    <citation type="submission" date="2024-05" db="EMBL/GenBank/DDBJ databases">
        <title>Genetic variation in Jamaican populations of the coffee berry borer (Hypothenemus hampei).</title>
        <authorList>
            <person name="Errbii M."/>
            <person name="Myrie A."/>
        </authorList>
    </citation>
    <scope>NUCLEOTIDE SEQUENCE [LARGE SCALE GENOMIC DNA]</scope>
    <source>
        <strain evidence="4">JA-Hopewell-2020-01-JO</strain>
        <tissue evidence="4">Whole body</tissue>
    </source>
</reference>
<dbReference type="PANTHER" id="PTHR43768:SF3">
    <property type="entry name" value="TREHALOSE 6-PHOSPHATE PHOSPHATASE"/>
    <property type="match status" value="1"/>
</dbReference>
<dbReference type="PANTHER" id="PTHR43768">
    <property type="entry name" value="TREHALOSE 6-PHOSPHATE PHOSPHATASE"/>
    <property type="match status" value="1"/>
</dbReference>
<evidence type="ECO:0000313" key="5">
    <source>
        <dbReference type="Proteomes" id="UP001566132"/>
    </source>
</evidence>
<comment type="cofactor">
    <cofactor evidence="3">
        <name>a divalent metal cation</name>
        <dbReference type="ChEBI" id="CHEBI:60240"/>
    </cofactor>
</comment>
<dbReference type="AlphaFoldDB" id="A0ABD1F4F6"/>
<dbReference type="InterPro" id="IPR044651">
    <property type="entry name" value="OTSB-like"/>
</dbReference>
<dbReference type="InterPro" id="IPR023214">
    <property type="entry name" value="HAD_sf"/>
</dbReference>
<name>A0ABD1F4F6_HYPHA</name>
<accession>A0ABD1F4F6</accession>
<comment type="catalytic activity">
    <reaction evidence="1 3">
        <text>alpha,alpha-trehalose 6-phosphate + H2O = alpha,alpha-trehalose + phosphate</text>
        <dbReference type="Rhea" id="RHEA:23420"/>
        <dbReference type="ChEBI" id="CHEBI:15377"/>
        <dbReference type="ChEBI" id="CHEBI:16551"/>
        <dbReference type="ChEBI" id="CHEBI:43474"/>
        <dbReference type="ChEBI" id="CHEBI:58429"/>
        <dbReference type="EC" id="3.1.3.12"/>
    </reaction>
</comment>
<dbReference type="InterPro" id="IPR036412">
    <property type="entry name" value="HAD-like_sf"/>
</dbReference>
<dbReference type="Proteomes" id="UP001566132">
    <property type="component" value="Unassembled WGS sequence"/>
</dbReference>
<dbReference type="SUPFAM" id="SSF56784">
    <property type="entry name" value="HAD-like"/>
    <property type="match status" value="1"/>
</dbReference>
<proteinExistence type="inferred from homology"/>
<dbReference type="GO" id="GO:0004805">
    <property type="term" value="F:trehalose-phosphatase activity"/>
    <property type="evidence" value="ECO:0007669"/>
    <property type="project" value="UniProtKB-EC"/>
</dbReference>
<dbReference type="Gene3D" id="3.40.50.1000">
    <property type="entry name" value="HAD superfamily/HAD-like"/>
    <property type="match status" value="1"/>
</dbReference>
<dbReference type="EC" id="3.1.3.12" evidence="3"/>
<comment type="pathway">
    <text evidence="3">Glycan biosynthesis; trehalose biosynthesis.</text>
</comment>
<evidence type="ECO:0000256" key="1">
    <source>
        <dbReference type="ARBA" id="ARBA00000500"/>
    </source>
</evidence>
<keyword evidence="2 3" id="KW-0378">Hydrolase</keyword>